<dbReference type="EMBL" id="ML976333">
    <property type="protein sequence ID" value="KAF1934981.1"/>
    <property type="molecule type" value="Genomic_DNA"/>
</dbReference>
<accession>A0A6A5S2V5</accession>
<dbReference type="AlphaFoldDB" id="A0A6A5S2V5"/>
<dbReference type="Proteomes" id="UP000800038">
    <property type="component" value="Unassembled WGS sequence"/>
</dbReference>
<feature type="compositionally biased region" description="Basic and acidic residues" evidence="1">
    <location>
        <begin position="173"/>
        <end position="185"/>
    </location>
</feature>
<feature type="region of interest" description="Disordered" evidence="1">
    <location>
        <begin position="1"/>
        <end position="20"/>
    </location>
</feature>
<name>A0A6A5S2V5_9PLEO</name>
<reference evidence="2" key="1">
    <citation type="journal article" date="2020" name="Stud. Mycol.">
        <title>101 Dothideomycetes genomes: a test case for predicting lifestyles and emergence of pathogens.</title>
        <authorList>
            <person name="Haridas S."/>
            <person name="Albert R."/>
            <person name="Binder M."/>
            <person name="Bloem J."/>
            <person name="Labutti K."/>
            <person name="Salamov A."/>
            <person name="Andreopoulos B."/>
            <person name="Baker S."/>
            <person name="Barry K."/>
            <person name="Bills G."/>
            <person name="Bluhm B."/>
            <person name="Cannon C."/>
            <person name="Castanera R."/>
            <person name="Culley D."/>
            <person name="Daum C."/>
            <person name="Ezra D."/>
            <person name="Gonzalez J."/>
            <person name="Henrissat B."/>
            <person name="Kuo A."/>
            <person name="Liang C."/>
            <person name="Lipzen A."/>
            <person name="Lutzoni F."/>
            <person name="Magnuson J."/>
            <person name="Mondo S."/>
            <person name="Nolan M."/>
            <person name="Ohm R."/>
            <person name="Pangilinan J."/>
            <person name="Park H.-J."/>
            <person name="Ramirez L."/>
            <person name="Alfaro M."/>
            <person name="Sun H."/>
            <person name="Tritt A."/>
            <person name="Yoshinaga Y."/>
            <person name="Zwiers L.-H."/>
            <person name="Turgeon B."/>
            <person name="Goodwin S."/>
            <person name="Spatafora J."/>
            <person name="Crous P."/>
            <person name="Grigoriev I."/>
        </authorList>
    </citation>
    <scope>NUCLEOTIDE SEQUENCE</scope>
    <source>
        <strain evidence="2">CBS 161.51</strain>
    </source>
</reference>
<evidence type="ECO:0000256" key="1">
    <source>
        <dbReference type="SAM" id="MobiDB-lite"/>
    </source>
</evidence>
<evidence type="ECO:0000313" key="3">
    <source>
        <dbReference type="Proteomes" id="UP000800038"/>
    </source>
</evidence>
<proteinExistence type="predicted"/>
<protein>
    <submittedName>
        <fullName evidence="2">Uncharacterized protein</fullName>
    </submittedName>
</protein>
<gene>
    <name evidence="2" type="ORF">EJ02DRAFT_362528</name>
</gene>
<evidence type="ECO:0000313" key="2">
    <source>
        <dbReference type="EMBL" id="KAF1934981.1"/>
    </source>
</evidence>
<sequence length="247" mass="27818">MGAEQVLKKVRKTTPEPPKHPAAIEEVNRRTINQLVDAKIDPRCCSADVIKNTLLSLQTRCDLLEHENDRLRYLLDLKQRDWDIPISALDLQVNKEIYTTAHLYLPHKIRAAAARRIEKDRLNEEERLRKVQTKEGKAAAKALKDQMAHEAREQKKKDKEAKDAGKAKKAKKAKDAKVEKERCNLEKAIQLSQKGKRKASQAAPCPNKRQKKRGSATAAAAIEEALSAAPVCNTRSGRAINVPGRFR</sequence>
<keyword evidence="3" id="KW-1185">Reference proteome</keyword>
<organism evidence="2 3">
    <name type="scientific">Clathrospora elynae</name>
    <dbReference type="NCBI Taxonomy" id="706981"/>
    <lineage>
        <taxon>Eukaryota</taxon>
        <taxon>Fungi</taxon>
        <taxon>Dikarya</taxon>
        <taxon>Ascomycota</taxon>
        <taxon>Pezizomycotina</taxon>
        <taxon>Dothideomycetes</taxon>
        <taxon>Pleosporomycetidae</taxon>
        <taxon>Pleosporales</taxon>
        <taxon>Diademaceae</taxon>
        <taxon>Clathrospora</taxon>
    </lineage>
</organism>
<feature type="compositionally biased region" description="Basic and acidic residues" evidence="1">
    <location>
        <begin position="129"/>
        <end position="166"/>
    </location>
</feature>
<dbReference type="OrthoDB" id="10600018at2759"/>
<feature type="region of interest" description="Disordered" evidence="1">
    <location>
        <begin position="129"/>
        <end position="216"/>
    </location>
</feature>